<dbReference type="ExpressionAtlas" id="C6TJ99">
    <property type="expression patterns" value="baseline and differential"/>
</dbReference>
<name>C6TJ99_SOYBN</name>
<reference evidence="2" key="1">
    <citation type="submission" date="2009-08" db="EMBL/GenBank/DDBJ databases">
        <authorList>
            <person name="Cheung F."/>
            <person name="Xiao Y."/>
            <person name="Chan A."/>
            <person name="Moskal W."/>
            <person name="Town C.D."/>
        </authorList>
    </citation>
    <scope>NUCLEOTIDE SEQUENCE</scope>
</reference>
<feature type="region of interest" description="Disordered" evidence="1">
    <location>
        <begin position="1"/>
        <end position="35"/>
    </location>
</feature>
<sequence>MDSFMSVEDDSKQRQETVALSNVSVSQHHQQSHSDQSWRAGFSYRMRGYIDQMELVSFAARGIFLNNDTKNSARPSREMGPLKAWKQFLEANLLRQWNYVHY</sequence>
<evidence type="ECO:0000313" key="2">
    <source>
        <dbReference type="EMBL" id="ACU22989.1"/>
    </source>
</evidence>
<dbReference type="AlphaFoldDB" id="C6TJ99"/>
<dbReference type="EMBL" id="BT097743">
    <property type="protein sequence ID" value="ACU22989.1"/>
    <property type="molecule type" value="mRNA"/>
</dbReference>
<protein>
    <submittedName>
        <fullName evidence="2">Uncharacterized protein</fullName>
    </submittedName>
</protein>
<organism evidence="2">
    <name type="scientific">Glycine max</name>
    <name type="common">Soybean</name>
    <name type="synonym">Glycine hispida</name>
    <dbReference type="NCBI Taxonomy" id="3847"/>
    <lineage>
        <taxon>Eukaryota</taxon>
        <taxon>Viridiplantae</taxon>
        <taxon>Streptophyta</taxon>
        <taxon>Embryophyta</taxon>
        <taxon>Tracheophyta</taxon>
        <taxon>Spermatophyta</taxon>
        <taxon>Magnoliopsida</taxon>
        <taxon>eudicotyledons</taxon>
        <taxon>Gunneridae</taxon>
        <taxon>Pentapetalae</taxon>
        <taxon>rosids</taxon>
        <taxon>fabids</taxon>
        <taxon>Fabales</taxon>
        <taxon>Fabaceae</taxon>
        <taxon>Papilionoideae</taxon>
        <taxon>50 kb inversion clade</taxon>
        <taxon>NPAAA clade</taxon>
        <taxon>indigoferoid/millettioid clade</taxon>
        <taxon>Phaseoleae</taxon>
        <taxon>Glycine</taxon>
        <taxon>Glycine subgen. Soja</taxon>
    </lineage>
</organism>
<feature type="compositionally biased region" description="Low complexity" evidence="1">
    <location>
        <begin position="21"/>
        <end position="35"/>
    </location>
</feature>
<accession>C6TJ99</accession>
<proteinExistence type="evidence at transcript level"/>
<evidence type="ECO:0000256" key="1">
    <source>
        <dbReference type="SAM" id="MobiDB-lite"/>
    </source>
</evidence>